<keyword evidence="6 7" id="KW-0472">Membrane</keyword>
<dbReference type="GO" id="GO:0005886">
    <property type="term" value="C:plasma membrane"/>
    <property type="evidence" value="ECO:0007669"/>
    <property type="project" value="UniProtKB-SubCell"/>
</dbReference>
<evidence type="ECO:0000313" key="8">
    <source>
        <dbReference type="EMBL" id="ATW24433.1"/>
    </source>
</evidence>
<evidence type="ECO:0000313" key="9">
    <source>
        <dbReference type="Proteomes" id="UP000323521"/>
    </source>
</evidence>
<keyword evidence="5 7" id="KW-1133">Transmembrane helix</keyword>
<comment type="subcellular location">
    <subcellularLocation>
        <location evidence="1">Cell membrane</location>
        <topology evidence="1">Multi-pass membrane protein</topology>
    </subcellularLocation>
</comment>
<dbReference type="Proteomes" id="UP000323521">
    <property type="component" value="Chromosome"/>
</dbReference>
<feature type="transmembrane region" description="Helical" evidence="7">
    <location>
        <begin position="122"/>
        <end position="143"/>
    </location>
</feature>
<organism evidence="8 9">
    <name type="scientific">Formimonas warabiya</name>
    <dbReference type="NCBI Taxonomy" id="1761012"/>
    <lineage>
        <taxon>Bacteria</taxon>
        <taxon>Bacillati</taxon>
        <taxon>Bacillota</taxon>
        <taxon>Clostridia</taxon>
        <taxon>Eubacteriales</taxon>
        <taxon>Peptococcaceae</taxon>
        <taxon>Candidatus Formimonas</taxon>
    </lineage>
</organism>
<dbReference type="PANTHER" id="PTHR42770">
    <property type="entry name" value="AMINO ACID TRANSPORTER-RELATED"/>
    <property type="match status" value="1"/>
</dbReference>
<sequence>MLSAAVLFTFVANVITWAIAANSVMGQTGINKTAPAVFGHRHKKYGTPDYCYYIMGAVSTLLLAGNYIGIENIAQIFWTLFALSALIFLIPYLLVFPGVIILRKKYPDLERPYLIPGGKFGLYLTVFLGEVFMLLTCIMFFVPPEDTTDVLRYELSLVVLILITAAVGVGMYLRGKKRSSLPAENTVSGSR</sequence>
<dbReference type="Gene3D" id="1.20.1740.10">
    <property type="entry name" value="Amino acid/polyamine transporter I"/>
    <property type="match status" value="1"/>
</dbReference>
<evidence type="ECO:0000256" key="7">
    <source>
        <dbReference type="SAM" id="Phobius"/>
    </source>
</evidence>
<evidence type="ECO:0000256" key="1">
    <source>
        <dbReference type="ARBA" id="ARBA00004651"/>
    </source>
</evidence>
<dbReference type="InterPro" id="IPR002293">
    <property type="entry name" value="AA/rel_permease1"/>
</dbReference>
<evidence type="ECO:0000256" key="5">
    <source>
        <dbReference type="ARBA" id="ARBA00022989"/>
    </source>
</evidence>
<keyword evidence="9" id="KW-1185">Reference proteome</keyword>
<keyword evidence="4 7" id="KW-0812">Transmembrane</keyword>
<dbReference type="EMBL" id="CP017634">
    <property type="protein sequence ID" value="ATW24433.1"/>
    <property type="molecule type" value="Genomic_DNA"/>
</dbReference>
<dbReference type="AlphaFoldDB" id="A0A3G1KPN5"/>
<protein>
    <recommendedName>
        <fullName evidence="10">Amino acid permease</fullName>
    </recommendedName>
</protein>
<dbReference type="Pfam" id="PF13520">
    <property type="entry name" value="AA_permease_2"/>
    <property type="match status" value="1"/>
</dbReference>
<evidence type="ECO:0000256" key="6">
    <source>
        <dbReference type="ARBA" id="ARBA00023136"/>
    </source>
</evidence>
<dbReference type="PANTHER" id="PTHR42770:SF15">
    <property type="entry name" value="GLUTAMATE_GAMMA-AMINOBUTYRATE ANTIPORTER-RELATED"/>
    <property type="match status" value="1"/>
</dbReference>
<name>A0A3G1KPN5_FORW1</name>
<feature type="transmembrane region" description="Helical" evidence="7">
    <location>
        <begin position="6"/>
        <end position="25"/>
    </location>
</feature>
<feature type="transmembrane region" description="Helical" evidence="7">
    <location>
        <begin position="76"/>
        <end position="102"/>
    </location>
</feature>
<dbReference type="KEGG" id="fwa:DCMF_06220"/>
<evidence type="ECO:0008006" key="10">
    <source>
        <dbReference type="Google" id="ProtNLM"/>
    </source>
</evidence>
<evidence type="ECO:0000256" key="3">
    <source>
        <dbReference type="ARBA" id="ARBA00022475"/>
    </source>
</evidence>
<keyword evidence="3" id="KW-1003">Cell membrane</keyword>
<dbReference type="InterPro" id="IPR050367">
    <property type="entry name" value="APC_superfamily"/>
</dbReference>
<evidence type="ECO:0000256" key="4">
    <source>
        <dbReference type="ARBA" id="ARBA00022692"/>
    </source>
</evidence>
<evidence type="ECO:0000256" key="2">
    <source>
        <dbReference type="ARBA" id="ARBA00022448"/>
    </source>
</evidence>
<feature type="transmembrane region" description="Helical" evidence="7">
    <location>
        <begin position="155"/>
        <end position="173"/>
    </location>
</feature>
<accession>A0A3G1KPN5</accession>
<gene>
    <name evidence="8" type="ORF">DCMF_06220</name>
</gene>
<dbReference type="GO" id="GO:0022857">
    <property type="term" value="F:transmembrane transporter activity"/>
    <property type="evidence" value="ECO:0007669"/>
    <property type="project" value="InterPro"/>
</dbReference>
<feature type="transmembrane region" description="Helical" evidence="7">
    <location>
        <begin position="50"/>
        <end position="70"/>
    </location>
</feature>
<proteinExistence type="predicted"/>
<reference evidence="8 9" key="1">
    <citation type="submission" date="2016-10" db="EMBL/GenBank/DDBJ databases">
        <title>Complete Genome Sequence of Peptococcaceae strain DCMF.</title>
        <authorList>
            <person name="Edwards R.J."/>
            <person name="Holland S.I."/>
            <person name="Deshpande N.P."/>
            <person name="Wong Y.K."/>
            <person name="Ertan H."/>
            <person name="Manefield M."/>
            <person name="Russell T.L."/>
            <person name="Lee M.J."/>
        </authorList>
    </citation>
    <scope>NUCLEOTIDE SEQUENCE [LARGE SCALE GENOMIC DNA]</scope>
    <source>
        <strain evidence="8 9">DCMF</strain>
    </source>
</reference>
<keyword evidence="2" id="KW-0813">Transport</keyword>